<dbReference type="Proteomes" id="UP001549291">
    <property type="component" value="Unassembled WGS sequence"/>
</dbReference>
<comment type="caution">
    <text evidence="2">The sequence shown here is derived from an EMBL/GenBank/DDBJ whole genome shotgun (WGS) entry which is preliminary data.</text>
</comment>
<gene>
    <name evidence="2" type="ORF">ABIF63_003005</name>
</gene>
<keyword evidence="3" id="KW-1185">Reference proteome</keyword>
<organism evidence="2 3">
    <name type="scientific">Bradyrhizobium japonicum</name>
    <dbReference type="NCBI Taxonomy" id="375"/>
    <lineage>
        <taxon>Bacteria</taxon>
        <taxon>Pseudomonadati</taxon>
        <taxon>Pseudomonadota</taxon>
        <taxon>Alphaproteobacteria</taxon>
        <taxon>Hyphomicrobiales</taxon>
        <taxon>Nitrobacteraceae</taxon>
        <taxon>Bradyrhizobium</taxon>
    </lineage>
</organism>
<dbReference type="InterPro" id="IPR041657">
    <property type="entry name" value="HTH_17"/>
</dbReference>
<proteinExistence type="predicted"/>
<sequence>MTNSESTTAWRVLDQRWDGRSTFTVEEAGCEILGLSKCSAYAAANSGELPAIRVGRRWIVPRHALERMLSG</sequence>
<name>A0ABV2RRM4_BRAJP</name>
<reference evidence="2 3" key="1">
    <citation type="submission" date="2024-06" db="EMBL/GenBank/DDBJ databases">
        <title>Genomic Encyclopedia of Type Strains, Phase V (KMG-V): Genome sequencing to study the core and pangenomes of soil and plant-associated prokaryotes.</title>
        <authorList>
            <person name="Whitman W."/>
        </authorList>
    </citation>
    <scope>NUCLEOTIDE SEQUENCE [LARGE SCALE GENOMIC DNA]</scope>
    <source>
        <strain evidence="2 3">USDA 160</strain>
    </source>
</reference>
<feature type="domain" description="Helix-turn-helix" evidence="1">
    <location>
        <begin position="23"/>
        <end position="69"/>
    </location>
</feature>
<dbReference type="RefSeq" id="WP_038934612.1">
    <property type="nucleotide sequence ID" value="NZ_CP066351.1"/>
</dbReference>
<evidence type="ECO:0000313" key="3">
    <source>
        <dbReference type="Proteomes" id="UP001549291"/>
    </source>
</evidence>
<evidence type="ECO:0000259" key="1">
    <source>
        <dbReference type="Pfam" id="PF12728"/>
    </source>
</evidence>
<dbReference type="Pfam" id="PF12728">
    <property type="entry name" value="HTH_17"/>
    <property type="match status" value="1"/>
</dbReference>
<protein>
    <submittedName>
        <fullName evidence="2">Excisionase family DNA binding protein</fullName>
    </submittedName>
</protein>
<evidence type="ECO:0000313" key="2">
    <source>
        <dbReference type="EMBL" id="MET4718899.1"/>
    </source>
</evidence>
<dbReference type="EMBL" id="JBEPTQ010000002">
    <property type="protein sequence ID" value="MET4718899.1"/>
    <property type="molecule type" value="Genomic_DNA"/>
</dbReference>
<dbReference type="InterPro" id="IPR010093">
    <property type="entry name" value="SinI_DNA-bd"/>
</dbReference>
<accession>A0ABV2RRM4</accession>
<dbReference type="NCBIfam" id="TIGR01764">
    <property type="entry name" value="excise"/>
    <property type="match status" value="1"/>
</dbReference>